<dbReference type="OrthoDB" id="3434013at2759"/>
<dbReference type="PANTHER" id="PTHR40787">
    <property type="entry name" value="SECRETED PROTEIN"/>
    <property type="match status" value="1"/>
</dbReference>
<dbReference type="EMBL" id="MU005788">
    <property type="protein sequence ID" value="KAF2703322.1"/>
    <property type="molecule type" value="Genomic_DNA"/>
</dbReference>
<name>A0A6G1JSR3_9PLEO</name>
<evidence type="ECO:0000256" key="4">
    <source>
        <dbReference type="ARBA" id="ARBA00022927"/>
    </source>
</evidence>
<feature type="region of interest" description="Disordered" evidence="5">
    <location>
        <begin position="239"/>
        <end position="260"/>
    </location>
</feature>
<keyword evidence="8" id="KW-1185">Reference proteome</keyword>
<proteinExistence type="predicted"/>
<dbReference type="Pfam" id="PF08314">
    <property type="entry name" value="Sec39"/>
    <property type="match status" value="1"/>
</dbReference>
<evidence type="ECO:0000256" key="5">
    <source>
        <dbReference type="SAM" id="MobiDB-lite"/>
    </source>
</evidence>
<keyword evidence="3" id="KW-0256">Endoplasmic reticulum</keyword>
<evidence type="ECO:0000259" key="6">
    <source>
        <dbReference type="Pfam" id="PF08314"/>
    </source>
</evidence>
<evidence type="ECO:0000256" key="1">
    <source>
        <dbReference type="ARBA" id="ARBA00004240"/>
    </source>
</evidence>
<comment type="subcellular location">
    <subcellularLocation>
        <location evidence="1">Endoplasmic reticulum</location>
    </subcellularLocation>
</comment>
<keyword evidence="2" id="KW-0813">Transport</keyword>
<dbReference type="AlphaFoldDB" id="A0A6G1JSR3"/>
<organism evidence="7 8">
    <name type="scientific">Pleomassaria siparia CBS 279.74</name>
    <dbReference type="NCBI Taxonomy" id="1314801"/>
    <lineage>
        <taxon>Eukaryota</taxon>
        <taxon>Fungi</taxon>
        <taxon>Dikarya</taxon>
        <taxon>Ascomycota</taxon>
        <taxon>Pezizomycotina</taxon>
        <taxon>Dothideomycetes</taxon>
        <taxon>Pleosporomycetidae</taxon>
        <taxon>Pleosporales</taxon>
        <taxon>Pleomassariaceae</taxon>
        <taxon>Pleomassaria</taxon>
    </lineage>
</organism>
<dbReference type="GO" id="GO:0005783">
    <property type="term" value="C:endoplasmic reticulum"/>
    <property type="evidence" value="ECO:0007669"/>
    <property type="project" value="UniProtKB-SubCell"/>
</dbReference>
<keyword evidence="4" id="KW-0653">Protein transport</keyword>
<dbReference type="Proteomes" id="UP000799428">
    <property type="component" value="Unassembled WGS sequence"/>
</dbReference>
<accession>A0A6G1JSR3</accession>
<evidence type="ECO:0000256" key="3">
    <source>
        <dbReference type="ARBA" id="ARBA00022824"/>
    </source>
</evidence>
<dbReference type="GO" id="GO:0015031">
    <property type="term" value="P:protein transport"/>
    <property type="evidence" value="ECO:0007669"/>
    <property type="project" value="UniProtKB-KW"/>
</dbReference>
<evidence type="ECO:0000256" key="2">
    <source>
        <dbReference type="ARBA" id="ARBA00022448"/>
    </source>
</evidence>
<feature type="domain" description="Sec39" evidence="6">
    <location>
        <begin position="16"/>
        <end position="817"/>
    </location>
</feature>
<dbReference type="GO" id="GO:0006890">
    <property type="term" value="P:retrograde vesicle-mediated transport, Golgi to endoplasmic reticulum"/>
    <property type="evidence" value="ECO:0007669"/>
    <property type="project" value="InterPro"/>
</dbReference>
<protein>
    <submittedName>
        <fullName evidence="7">Secretory pathway Sec39</fullName>
    </submittedName>
</protein>
<evidence type="ECO:0000313" key="8">
    <source>
        <dbReference type="Proteomes" id="UP000799428"/>
    </source>
</evidence>
<evidence type="ECO:0000313" key="7">
    <source>
        <dbReference type="EMBL" id="KAF2703322.1"/>
    </source>
</evidence>
<dbReference type="PANTHER" id="PTHR40787:SF3">
    <property type="entry name" value="PROTEIN TRANSPORT PROTEIN SEC39"/>
    <property type="match status" value="1"/>
</dbReference>
<dbReference type="InterPro" id="IPR013244">
    <property type="entry name" value="Sec39_domain"/>
</dbReference>
<sequence length="945" mass="104866">MAELQALQNLSAAHCVLLAVHYAIESNIDALRALTALRENDFDLELTLRILLTYLPEAADSTQLSQYLDELVSDSRNPGDGALDTSPVHDLSTSQARKKRRKIEILPLAYPLYKTDTELDPLTQFLIHRAHRIDADTGLLDLVPPLIVPFLDYSEHLQTWFISTVLPLLRLGYEYYPQSSTPSLDEFTRLHGRRAIDRQLSYLRQTRSGGGLHTQDAARDFRGVLGPWICGASERKRRKISTGDRRTSISQQQRSEQSEPDDWECLFEWLAHTSKEDFPLVAAAIAEWDGPDDLDLGGYDGGHVYIDEEYQRRLELRYAQTAMACLYLVEKSNAETIQAAHSLLTRLSNLLSLDPPQELGTNTDSLPLYDLNSPILQGNTTTILQQEHILQPDNAITKPGPSTIRLLELFLTSASLLSSLEHPISVRDVARLYLRDEYAEQFSLLQRILHTLNSGSKKDGEQWKAIRSRLMWLWGWGTGSQNGDRHGQGVLGRLESKTIEIEILKALLESNHYSLAIQIYINTSGPAPLTKSDVQKVVLETAMHDYDNASNGNRTRGGMKKASEIVSTFSPHFPSSTKFQRTKALLAATHAMSFYTLILQHGVPFQPVNIRVSADPLSLLRKLLDQNSRSYTNLDDMVSIGQNLVVAKPSTLMDDEADTTHMDPSEIENKKVSAERRVTGMAIEAALKEDDFETAYSYVVNRLSGPNVSPAISPAVSTSSQRFSFGSFSSDKEGDEAEDVSWRAALLAGRYRSSPSTSWSGSAARPDLRRLEQRMELLSQALLLTPPSHLEEVLAVWQECEAEMNTLLAQEYEAEERFNDLADRRIPGSFTNETVAVQPRREVGRGATEESPMGLFDVARGAAAAFSKSAFPLRANATSPAPVVRDTASLDSSRVSMDFSDGGSASGADDRVRRRDMVASAVTGGLASGLGWVLGAKPVHERELE</sequence>
<reference evidence="7" key="1">
    <citation type="journal article" date="2020" name="Stud. Mycol.">
        <title>101 Dothideomycetes genomes: a test case for predicting lifestyles and emergence of pathogens.</title>
        <authorList>
            <person name="Haridas S."/>
            <person name="Albert R."/>
            <person name="Binder M."/>
            <person name="Bloem J."/>
            <person name="Labutti K."/>
            <person name="Salamov A."/>
            <person name="Andreopoulos B."/>
            <person name="Baker S."/>
            <person name="Barry K."/>
            <person name="Bills G."/>
            <person name="Bluhm B."/>
            <person name="Cannon C."/>
            <person name="Castanera R."/>
            <person name="Culley D."/>
            <person name="Daum C."/>
            <person name="Ezra D."/>
            <person name="Gonzalez J."/>
            <person name="Henrissat B."/>
            <person name="Kuo A."/>
            <person name="Liang C."/>
            <person name="Lipzen A."/>
            <person name="Lutzoni F."/>
            <person name="Magnuson J."/>
            <person name="Mondo S."/>
            <person name="Nolan M."/>
            <person name="Ohm R."/>
            <person name="Pangilinan J."/>
            <person name="Park H.-J."/>
            <person name="Ramirez L."/>
            <person name="Alfaro M."/>
            <person name="Sun H."/>
            <person name="Tritt A."/>
            <person name="Yoshinaga Y."/>
            <person name="Zwiers L.-H."/>
            <person name="Turgeon B."/>
            <person name="Goodwin S."/>
            <person name="Spatafora J."/>
            <person name="Crous P."/>
            <person name="Grigoriev I."/>
        </authorList>
    </citation>
    <scope>NUCLEOTIDE SEQUENCE</scope>
    <source>
        <strain evidence="7">CBS 279.74</strain>
    </source>
</reference>
<gene>
    <name evidence="7" type="ORF">K504DRAFT_508227</name>
</gene>